<dbReference type="RefSeq" id="WP_145374364.1">
    <property type="nucleotide sequence ID" value="NZ_CP036276.1"/>
</dbReference>
<evidence type="ECO:0000259" key="5">
    <source>
        <dbReference type="PROSITE" id="PS50893"/>
    </source>
</evidence>
<keyword evidence="2" id="KW-0547">Nucleotide-binding</keyword>
<keyword evidence="1" id="KW-0813">Transport</keyword>
<reference evidence="6 7" key="1">
    <citation type="submission" date="2019-02" db="EMBL/GenBank/DDBJ databases">
        <title>Deep-cultivation of Planctomycetes and their phenomic and genomic characterization uncovers novel biology.</title>
        <authorList>
            <person name="Wiegand S."/>
            <person name="Jogler M."/>
            <person name="Boedeker C."/>
            <person name="Pinto D."/>
            <person name="Vollmers J."/>
            <person name="Rivas-Marin E."/>
            <person name="Kohn T."/>
            <person name="Peeters S.H."/>
            <person name="Heuer A."/>
            <person name="Rast P."/>
            <person name="Oberbeckmann S."/>
            <person name="Bunk B."/>
            <person name="Jeske O."/>
            <person name="Meyerdierks A."/>
            <person name="Storesund J.E."/>
            <person name="Kallscheuer N."/>
            <person name="Luecker S."/>
            <person name="Lage O.M."/>
            <person name="Pohl T."/>
            <person name="Merkel B.J."/>
            <person name="Hornburger P."/>
            <person name="Mueller R.-W."/>
            <person name="Bruemmer F."/>
            <person name="Labrenz M."/>
            <person name="Spormann A.M."/>
            <person name="Op den Camp H."/>
            <person name="Overmann J."/>
            <person name="Amann R."/>
            <person name="Jetten M.S.M."/>
            <person name="Mascher T."/>
            <person name="Medema M.H."/>
            <person name="Devos D.P."/>
            <person name="Kaster A.-K."/>
            <person name="Ovreas L."/>
            <person name="Rohde M."/>
            <person name="Galperin M.Y."/>
            <person name="Jogler C."/>
        </authorList>
    </citation>
    <scope>NUCLEOTIDE SEQUENCE [LARGE SCALE GENOMIC DNA]</scope>
    <source>
        <strain evidence="6 7">Mal52</strain>
    </source>
</reference>
<dbReference type="Proteomes" id="UP000319383">
    <property type="component" value="Chromosome"/>
</dbReference>
<dbReference type="AlphaFoldDB" id="A0A517ZIL6"/>
<dbReference type="InterPro" id="IPR017911">
    <property type="entry name" value="MacB-like_ATP-bd"/>
</dbReference>
<comment type="similarity">
    <text evidence="4">Belongs to the ABC transporter superfamily. Macrolide exporter (TC 3.A.1.122) family.</text>
</comment>
<dbReference type="GO" id="GO:0098796">
    <property type="term" value="C:membrane protein complex"/>
    <property type="evidence" value="ECO:0007669"/>
    <property type="project" value="UniProtKB-ARBA"/>
</dbReference>
<dbReference type="InterPro" id="IPR015854">
    <property type="entry name" value="ABC_transpr_LolD-like"/>
</dbReference>
<dbReference type="Gene3D" id="3.40.50.300">
    <property type="entry name" value="P-loop containing nucleotide triphosphate hydrolases"/>
    <property type="match status" value="1"/>
</dbReference>
<dbReference type="Pfam" id="PF00005">
    <property type="entry name" value="ABC_tran"/>
    <property type="match status" value="1"/>
</dbReference>
<dbReference type="CDD" id="cd03255">
    <property type="entry name" value="ABC_MJ0796_LolCDE_FtsE"/>
    <property type="match status" value="1"/>
</dbReference>
<dbReference type="SUPFAM" id="SSF52540">
    <property type="entry name" value="P-loop containing nucleoside triphosphate hydrolases"/>
    <property type="match status" value="1"/>
</dbReference>
<dbReference type="PROSITE" id="PS50893">
    <property type="entry name" value="ABC_TRANSPORTER_2"/>
    <property type="match status" value="1"/>
</dbReference>
<accession>A0A517ZIL6</accession>
<protein>
    <submittedName>
        <fullName evidence="6">Macrolide export ATP-binding/permease protein MacB</fullName>
        <ecNumber evidence="6">3.6.3.-</ecNumber>
    </submittedName>
</protein>
<organism evidence="6 7">
    <name type="scientific">Symmachiella dynata</name>
    <dbReference type="NCBI Taxonomy" id="2527995"/>
    <lineage>
        <taxon>Bacteria</taxon>
        <taxon>Pseudomonadati</taxon>
        <taxon>Planctomycetota</taxon>
        <taxon>Planctomycetia</taxon>
        <taxon>Planctomycetales</taxon>
        <taxon>Planctomycetaceae</taxon>
        <taxon>Symmachiella</taxon>
    </lineage>
</organism>
<proteinExistence type="inferred from homology"/>
<dbReference type="EC" id="3.6.3.-" evidence="6"/>
<gene>
    <name evidence="6" type="primary">macB_2</name>
    <name evidence="6" type="ORF">Mal52_07550</name>
</gene>
<evidence type="ECO:0000256" key="4">
    <source>
        <dbReference type="ARBA" id="ARBA00038388"/>
    </source>
</evidence>
<dbReference type="PANTHER" id="PTHR24220">
    <property type="entry name" value="IMPORT ATP-BINDING PROTEIN"/>
    <property type="match status" value="1"/>
</dbReference>
<evidence type="ECO:0000313" key="6">
    <source>
        <dbReference type="EMBL" id="QDU42299.1"/>
    </source>
</evidence>
<dbReference type="GO" id="GO:0005524">
    <property type="term" value="F:ATP binding"/>
    <property type="evidence" value="ECO:0007669"/>
    <property type="project" value="UniProtKB-KW"/>
</dbReference>
<dbReference type="KEGG" id="sdyn:Mal52_07550"/>
<dbReference type="GO" id="GO:0016887">
    <property type="term" value="F:ATP hydrolysis activity"/>
    <property type="evidence" value="ECO:0007669"/>
    <property type="project" value="InterPro"/>
</dbReference>
<feature type="domain" description="ABC transporter" evidence="5">
    <location>
        <begin position="2"/>
        <end position="221"/>
    </location>
</feature>
<dbReference type="FunFam" id="3.40.50.300:FF:000032">
    <property type="entry name" value="Export ABC transporter ATP-binding protein"/>
    <property type="match status" value="1"/>
</dbReference>
<evidence type="ECO:0000313" key="7">
    <source>
        <dbReference type="Proteomes" id="UP000319383"/>
    </source>
</evidence>
<keyword evidence="3 6" id="KW-0067">ATP-binding</keyword>
<evidence type="ECO:0000256" key="3">
    <source>
        <dbReference type="ARBA" id="ARBA00022840"/>
    </source>
</evidence>
<dbReference type="GO" id="GO:0005886">
    <property type="term" value="C:plasma membrane"/>
    <property type="evidence" value="ECO:0007669"/>
    <property type="project" value="TreeGrafter"/>
</dbReference>
<dbReference type="EMBL" id="CP036276">
    <property type="protein sequence ID" value="QDU42299.1"/>
    <property type="molecule type" value="Genomic_DNA"/>
</dbReference>
<evidence type="ECO:0000256" key="2">
    <source>
        <dbReference type="ARBA" id="ARBA00022741"/>
    </source>
</evidence>
<name>A0A517ZIL6_9PLAN</name>
<dbReference type="InterPro" id="IPR003593">
    <property type="entry name" value="AAA+_ATPase"/>
</dbReference>
<dbReference type="GO" id="GO:0022857">
    <property type="term" value="F:transmembrane transporter activity"/>
    <property type="evidence" value="ECO:0007669"/>
    <property type="project" value="TreeGrafter"/>
</dbReference>
<dbReference type="PROSITE" id="PS00211">
    <property type="entry name" value="ABC_TRANSPORTER_1"/>
    <property type="match status" value="1"/>
</dbReference>
<keyword evidence="7" id="KW-1185">Reference proteome</keyword>
<dbReference type="InterPro" id="IPR027417">
    <property type="entry name" value="P-loop_NTPase"/>
</dbReference>
<dbReference type="InterPro" id="IPR017871">
    <property type="entry name" value="ABC_transporter-like_CS"/>
</dbReference>
<sequence length="221" mass="24130">MIEIRDVRQDYLAGETVVHALRGVSCDIPAGAFTFIVGPSGSGKSSLLYLLGALDEPASGEISVNGRALSALSARQRNAFRRDDVGFIFQNFNLLNNLNAVDNVLVPFLPGGISAQRREEAVRLLKRVGLGDRLEHRPNQLSGGEQQRVAIARALLKRPLLVLADEPTGELDSDSGAEIYRHLRELCSEQQSTIVIVTHDRSFIDPADLVLTIRDGQIHNA</sequence>
<evidence type="ECO:0000256" key="1">
    <source>
        <dbReference type="ARBA" id="ARBA00022448"/>
    </source>
</evidence>
<dbReference type="InterPro" id="IPR003439">
    <property type="entry name" value="ABC_transporter-like_ATP-bd"/>
</dbReference>
<dbReference type="PANTHER" id="PTHR24220:SF86">
    <property type="entry name" value="ABC TRANSPORTER ABCH.1"/>
    <property type="match status" value="1"/>
</dbReference>
<keyword evidence="6" id="KW-0378">Hydrolase</keyword>
<dbReference type="SMART" id="SM00382">
    <property type="entry name" value="AAA"/>
    <property type="match status" value="1"/>
</dbReference>